<dbReference type="PROSITE" id="PS50801">
    <property type="entry name" value="STAS"/>
    <property type="match status" value="1"/>
</dbReference>
<dbReference type="GO" id="GO:0055085">
    <property type="term" value="P:transmembrane transport"/>
    <property type="evidence" value="ECO:0007669"/>
    <property type="project" value="InterPro"/>
</dbReference>
<dbReference type="Proteomes" id="UP001162972">
    <property type="component" value="Chromosome 5"/>
</dbReference>
<evidence type="ECO:0000313" key="3">
    <source>
        <dbReference type="Proteomes" id="UP001162972"/>
    </source>
</evidence>
<dbReference type="InterPro" id="IPR036513">
    <property type="entry name" value="STAS_dom_sf"/>
</dbReference>
<sequence length="128" mass="14094">MAVKNPKALIIRVKSGLLCFANANFVREKIMKWATEEEENDSKEKRTVQVVILDMSNLMNIDTSGIASLLELQDNLAAGGMELAITNPKWQVIHKLRLANFVTKMGGRVFLTVGEAVDACLGEEMASV</sequence>
<dbReference type="AlphaFoldDB" id="A0AAD6JYF1"/>
<dbReference type="EMBL" id="JAPFFJ010000013">
    <property type="protein sequence ID" value="KAJ6413574.1"/>
    <property type="molecule type" value="Genomic_DNA"/>
</dbReference>
<dbReference type="InterPro" id="IPR002645">
    <property type="entry name" value="STAS_dom"/>
</dbReference>
<reference evidence="2 3" key="1">
    <citation type="journal article" date="2023" name="Int. J. Mol. Sci.">
        <title>De Novo Assembly and Annotation of 11 Diverse Shrub Willow (Salix) Genomes Reveals Novel Gene Organization in Sex-Linked Regions.</title>
        <authorList>
            <person name="Hyden B."/>
            <person name="Feng K."/>
            <person name="Yates T.B."/>
            <person name="Jawdy S."/>
            <person name="Cereghino C."/>
            <person name="Smart L.B."/>
            <person name="Muchero W."/>
        </authorList>
    </citation>
    <scope>NUCLEOTIDE SEQUENCE [LARGE SCALE GENOMIC DNA]</scope>
    <source>
        <tissue evidence="2">Shoot tip</tissue>
    </source>
</reference>
<proteinExistence type="predicted"/>
<dbReference type="Pfam" id="PF01740">
    <property type="entry name" value="STAS"/>
    <property type="match status" value="1"/>
</dbReference>
<comment type="caution">
    <text evidence="2">The sequence shown here is derived from an EMBL/GenBank/DDBJ whole genome shotgun (WGS) entry which is preliminary data.</text>
</comment>
<organism evidence="2 3">
    <name type="scientific">Salix udensis</name>
    <dbReference type="NCBI Taxonomy" id="889485"/>
    <lineage>
        <taxon>Eukaryota</taxon>
        <taxon>Viridiplantae</taxon>
        <taxon>Streptophyta</taxon>
        <taxon>Embryophyta</taxon>
        <taxon>Tracheophyta</taxon>
        <taxon>Spermatophyta</taxon>
        <taxon>Magnoliopsida</taxon>
        <taxon>eudicotyledons</taxon>
        <taxon>Gunneridae</taxon>
        <taxon>Pentapetalae</taxon>
        <taxon>rosids</taxon>
        <taxon>fabids</taxon>
        <taxon>Malpighiales</taxon>
        <taxon>Salicaceae</taxon>
        <taxon>Saliceae</taxon>
        <taxon>Salix</taxon>
    </lineage>
</organism>
<dbReference type="InterPro" id="IPR001902">
    <property type="entry name" value="SLC26A/SulP_fam"/>
</dbReference>
<evidence type="ECO:0000259" key="1">
    <source>
        <dbReference type="PROSITE" id="PS50801"/>
    </source>
</evidence>
<dbReference type="CDD" id="cd07042">
    <property type="entry name" value="STAS_SulP_like_sulfate_transporter"/>
    <property type="match status" value="1"/>
</dbReference>
<name>A0AAD6JYF1_9ROSI</name>
<evidence type="ECO:0000313" key="2">
    <source>
        <dbReference type="EMBL" id="KAJ6413574.1"/>
    </source>
</evidence>
<dbReference type="Gene3D" id="3.30.750.24">
    <property type="entry name" value="STAS domain"/>
    <property type="match status" value="1"/>
</dbReference>
<dbReference type="PANTHER" id="PTHR11814">
    <property type="entry name" value="SULFATE TRANSPORTER"/>
    <property type="match status" value="1"/>
</dbReference>
<dbReference type="SUPFAM" id="SSF52091">
    <property type="entry name" value="SpoIIaa-like"/>
    <property type="match status" value="1"/>
</dbReference>
<gene>
    <name evidence="2" type="ORF">OIU84_006381</name>
</gene>
<accession>A0AAD6JYF1</accession>
<protein>
    <recommendedName>
        <fullName evidence="1">STAS domain-containing protein</fullName>
    </recommendedName>
</protein>
<feature type="domain" description="STAS" evidence="1">
    <location>
        <begin position="1"/>
        <end position="120"/>
    </location>
</feature>
<dbReference type="GO" id="GO:0016020">
    <property type="term" value="C:membrane"/>
    <property type="evidence" value="ECO:0007669"/>
    <property type="project" value="InterPro"/>
</dbReference>
<keyword evidence="3" id="KW-1185">Reference proteome</keyword>